<dbReference type="Gene3D" id="4.10.60.10">
    <property type="entry name" value="Zinc finger, CCHC-type"/>
    <property type="match status" value="1"/>
</dbReference>
<dbReference type="GO" id="GO:0008270">
    <property type="term" value="F:zinc ion binding"/>
    <property type="evidence" value="ECO:0007669"/>
    <property type="project" value="UniProtKB-KW"/>
</dbReference>
<gene>
    <name evidence="3" type="ORF">Ddye_019909</name>
</gene>
<reference evidence="3" key="1">
    <citation type="journal article" date="2023" name="Plant J.">
        <title>Genome sequences and population genomics provide insights into the demographic history, inbreeding, and mutation load of two 'living fossil' tree species of Dipteronia.</title>
        <authorList>
            <person name="Feng Y."/>
            <person name="Comes H.P."/>
            <person name="Chen J."/>
            <person name="Zhu S."/>
            <person name="Lu R."/>
            <person name="Zhang X."/>
            <person name="Li P."/>
            <person name="Qiu J."/>
            <person name="Olsen K.M."/>
            <person name="Qiu Y."/>
        </authorList>
    </citation>
    <scope>NUCLEOTIDE SEQUENCE</scope>
    <source>
        <strain evidence="3">KIB01</strain>
    </source>
</reference>
<proteinExistence type="predicted"/>
<keyword evidence="4" id="KW-1185">Reference proteome</keyword>
<dbReference type="GO" id="GO:0003676">
    <property type="term" value="F:nucleic acid binding"/>
    <property type="evidence" value="ECO:0007669"/>
    <property type="project" value="InterPro"/>
</dbReference>
<dbReference type="EMBL" id="JANJYI010000006">
    <property type="protein sequence ID" value="KAK2644714.1"/>
    <property type="molecule type" value="Genomic_DNA"/>
</dbReference>
<name>A0AAD9WUW0_9ROSI</name>
<evidence type="ECO:0000256" key="1">
    <source>
        <dbReference type="PROSITE-ProRule" id="PRU00047"/>
    </source>
</evidence>
<evidence type="ECO:0000313" key="3">
    <source>
        <dbReference type="EMBL" id="KAK2644714.1"/>
    </source>
</evidence>
<accession>A0AAD9WUW0</accession>
<feature type="domain" description="CCHC-type" evidence="2">
    <location>
        <begin position="191"/>
        <end position="206"/>
    </location>
</feature>
<comment type="caution">
    <text evidence="3">The sequence shown here is derived from an EMBL/GenBank/DDBJ whole genome shotgun (WGS) entry which is preliminary data.</text>
</comment>
<evidence type="ECO:0000313" key="4">
    <source>
        <dbReference type="Proteomes" id="UP001280121"/>
    </source>
</evidence>
<keyword evidence="1" id="KW-0863">Zinc-finger</keyword>
<dbReference type="Proteomes" id="UP001280121">
    <property type="component" value="Unassembled WGS sequence"/>
</dbReference>
<evidence type="ECO:0000259" key="2">
    <source>
        <dbReference type="PROSITE" id="PS50158"/>
    </source>
</evidence>
<protein>
    <recommendedName>
        <fullName evidence="2">CCHC-type domain-containing protein</fullName>
    </recommendedName>
</protein>
<sequence length="236" mass="27732">MDKAARSYTELKYNCHMEELRNLHLNAFNYIMEASPYKWSRVHCLERRHMVMTTNVAECINLYLKFAQQLPMLTLTDFIRNMLQRWLHDRHLAAQSIRLQLTDASHLVILKHVDKEQNLDFTSLCADYSKRQTLIDVYSIPIMHVRHLSSWVVPADIVERVVLNPLFRRQAGYPRSERHVSSSERTTSQSCRRCGQLGHNSRRCSNPPLINDCLCRVVPQEYRRKCSICHSVGHNK</sequence>
<keyword evidence="1" id="KW-0479">Metal-binding</keyword>
<organism evidence="3 4">
    <name type="scientific">Dipteronia dyeriana</name>
    <dbReference type="NCBI Taxonomy" id="168575"/>
    <lineage>
        <taxon>Eukaryota</taxon>
        <taxon>Viridiplantae</taxon>
        <taxon>Streptophyta</taxon>
        <taxon>Embryophyta</taxon>
        <taxon>Tracheophyta</taxon>
        <taxon>Spermatophyta</taxon>
        <taxon>Magnoliopsida</taxon>
        <taxon>eudicotyledons</taxon>
        <taxon>Gunneridae</taxon>
        <taxon>Pentapetalae</taxon>
        <taxon>rosids</taxon>
        <taxon>malvids</taxon>
        <taxon>Sapindales</taxon>
        <taxon>Sapindaceae</taxon>
        <taxon>Hippocastanoideae</taxon>
        <taxon>Acereae</taxon>
        <taxon>Dipteronia</taxon>
    </lineage>
</organism>
<keyword evidence="1" id="KW-0862">Zinc</keyword>
<dbReference type="PROSITE" id="PS50158">
    <property type="entry name" value="ZF_CCHC"/>
    <property type="match status" value="1"/>
</dbReference>
<dbReference type="InterPro" id="IPR001878">
    <property type="entry name" value="Znf_CCHC"/>
</dbReference>
<dbReference type="AlphaFoldDB" id="A0AAD9WUW0"/>